<organism evidence="1 2">
    <name type="scientific">[Clostridium] methylpentosum DSM 5476</name>
    <dbReference type="NCBI Taxonomy" id="537013"/>
    <lineage>
        <taxon>Bacteria</taxon>
        <taxon>Bacillati</taxon>
        <taxon>Bacillota</taxon>
        <taxon>Clostridia</taxon>
        <taxon>Eubacteriales</taxon>
        <taxon>Oscillospiraceae</taxon>
        <taxon>Oscillospiraceae incertae sedis</taxon>
    </lineage>
</organism>
<proteinExistence type="predicted"/>
<dbReference type="HOGENOM" id="CLU_2842077_0_0_9"/>
<dbReference type="AlphaFoldDB" id="C0EI72"/>
<evidence type="ECO:0000313" key="2">
    <source>
        <dbReference type="Proteomes" id="UP000003340"/>
    </source>
</evidence>
<reference evidence="1 2" key="2">
    <citation type="submission" date="2009-02" db="EMBL/GenBank/DDBJ databases">
        <title>Draft genome sequence of Clostridium methylpentosum (DSM 5476).</title>
        <authorList>
            <person name="Sudarsanam P."/>
            <person name="Ley R."/>
            <person name="Guruge J."/>
            <person name="Turnbaugh P.J."/>
            <person name="Mahowald M."/>
            <person name="Liep D."/>
            <person name="Gordon J."/>
        </authorList>
    </citation>
    <scope>NUCLEOTIDE SEQUENCE [LARGE SCALE GENOMIC DNA]</scope>
    <source>
        <strain evidence="1 2">DSM 5476</strain>
    </source>
</reference>
<reference evidence="1 2" key="1">
    <citation type="submission" date="2009-01" db="EMBL/GenBank/DDBJ databases">
        <authorList>
            <person name="Fulton L."/>
            <person name="Clifton S."/>
            <person name="Fulton B."/>
            <person name="Xu J."/>
            <person name="Minx P."/>
            <person name="Pepin K.H."/>
            <person name="Johnson M."/>
            <person name="Bhonagiri V."/>
            <person name="Nash W.E."/>
            <person name="Mardis E.R."/>
            <person name="Wilson R.K."/>
        </authorList>
    </citation>
    <scope>NUCLEOTIDE SEQUENCE [LARGE SCALE GENOMIC DNA]</scope>
    <source>
        <strain evidence="1 2">DSM 5476</strain>
    </source>
</reference>
<protein>
    <submittedName>
        <fullName evidence="1">Uncharacterized protein</fullName>
    </submittedName>
</protein>
<gene>
    <name evidence="1" type="ORF">CLOSTMETH_03567</name>
</gene>
<evidence type="ECO:0000313" key="1">
    <source>
        <dbReference type="EMBL" id="EEG28880.1"/>
    </source>
</evidence>
<keyword evidence="2" id="KW-1185">Reference proteome</keyword>
<comment type="caution">
    <text evidence="1">The sequence shown here is derived from an EMBL/GenBank/DDBJ whole genome shotgun (WGS) entry which is preliminary data.</text>
</comment>
<name>C0EI72_9FIRM</name>
<dbReference type="Proteomes" id="UP000003340">
    <property type="component" value="Unassembled WGS sequence"/>
</dbReference>
<accession>C0EI72</accession>
<sequence>MHIVLNVSLLVHWSFVFRQLVTQEKALLIKTIEDALELFLMKDKICPQKHKTRNRALVLLVIKFE</sequence>
<dbReference type="EMBL" id="ACEC01000124">
    <property type="protein sequence ID" value="EEG28880.1"/>
    <property type="molecule type" value="Genomic_DNA"/>
</dbReference>